<feature type="transmembrane region" description="Helical" evidence="1">
    <location>
        <begin position="6"/>
        <end position="24"/>
    </location>
</feature>
<dbReference type="Proteomes" id="UP001267878">
    <property type="component" value="Unassembled WGS sequence"/>
</dbReference>
<dbReference type="RefSeq" id="WP_310054207.1">
    <property type="nucleotide sequence ID" value="NZ_JAVDVW010000002.1"/>
</dbReference>
<sequence>MHTVKVIAAGLVLLGIFWGLGRWLSLSAGTWAAQFLLVWLACAGFNMWMGVSRAGYSVSEELPYFAVVFLVPSVPALLIWRKTR</sequence>
<keyword evidence="3" id="KW-1185">Reference proteome</keyword>
<keyword evidence="1" id="KW-0472">Membrane</keyword>
<feature type="transmembrane region" description="Helical" evidence="1">
    <location>
        <begin position="31"/>
        <end position="50"/>
    </location>
</feature>
<organism evidence="2 3">
    <name type="scientific">Agrilutibacter niabensis</name>
    <dbReference type="NCBI Taxonomy" id="380628"/>
    <lineage>
        <taxon>Bacteria</taxon>
        <taxon>Pseudomonadati</taxon>
        <taxon>Pseudomonadota</taxon>
        <taxon>Gammaproteobacteria</taxon>
        <taxon>Lysobacterales</taxon>
        <taxon>Lysobacteraceae</taxon>
        <taxon>Agrilutibacter</taxon>
    </lineage>
</organism>
<accession>A0ABU1VQL7</accession>
<evidence type="ECO:0000256" key="1">
    <source>
        <dbReference type="SAM" id="Phobius"/>
    </source>
</evidence>
<comment type="caution">
    <text evidence="2">The sequence shown here is derived from an EMBL/GenBank/DDBJ whole genome shotgun (WGS) entry which is preliminary data.</text>
</comment>
<feature type="transmembrane region" description="Helical" evidence="1">
    <location>
        <begin position="62"/>
        <end position="80"/>
    </location>
</feature>
<keyword evidence="1" id="KW-1133">Transmembrane helix</keyword>
<evidence type="ECO:0000313" key="3">
    <source>
        <dbReference type="Proteomes" id="UP001267878"/>
    </source>
</evidence>
<protein>
    <submittedName>
        <fullName evidence="2">Uncharacterized protein</fullName>
    </submittedName>
</protein>
<evidence type="ECO:0000313" key="2">
    <source>
        <dbReference type="EMBL" id="MDR7099790.1"/>
    </source>
</evidence>
<proteinExistence type="predicted"/>
<name>A0ABU1VQL7_9GAMM</name>
<reference evidence="2 3" key="1">
    <citation type="submission" date="2023-07" db="EMBL/GenBank/DDBJ databases">
        <title>Sorghum-associated microbial communities from plants grown in Nebraska, USA.</title>
        <authorList>
            <person name="Schachtman D."/>
        </authorList>
    </citation>
    <scope>NUCLEOTIDE SEQUENCE [LARGE SCALE GENOMIC DNA]</scope>
    <source>
        <strain evidence="2 3">BE187</strain>
    </source>
</reference>
<dbReference type="EMBL" id="JAVDVW010000002">
    <property type="protein sequence ID" value="MDR7099790.1"/>
    <property type="molecule type" value="Genomic_DNA"/>
</dbReference>
<keyword evidence="1" id="KW-0812">Transmembrane</keyword>
<gene>
    <name evidence="2" type="ORF">J2X04_002171</name>
</gene>